<protein>
    <recommendedName>
        <fullName evidence="1">F-box domain-containing protein</fullName>
    </recommendedName>
</protein>
<dbReference type="Gene3D" id="1.20.1280.50">
    <property type="match status" value="1"/>
</dbReference>
<dbReference type="InterPro" id="IPR017451">
    <property type="entry name" value="F-box-assoc_interact_dom"/>
</dbReference>
<dbReference type="PANTHER" id="PTHR31111:SF138">
    <property type="entry name" value="F-BOX ASSOCIATED DOMAIN-CONTAINING PROTEIN"/>
    <property type="match status" value="1"/>
</dbReference>
<evidence type="ECO:0000259" key="1">
    <source>
        <dbReference type="SMART" id="SM00256"/>
    </source>
</evidence>
<dbReference type="Proteomes" id="UP001454036">
    <property type="component" value="Unassembled WGS sequence"/>
</dbReference>
<comment type="caution">
    <text evidence="2">The sequence shown here is derived from an EMBL/GenBank/DDBJ whole genome shotgun (WGS) entry which is preliminary data.</text>
</comment>
<dbReference type="InterPro" id="IPR013187">
    <property type="entry name" value="F-box-assoc_dom_typ3"/>
</dbReference>
<sequence>MQLAATNDVRFSKKVCSWNVCKLTDDLIIEILIWLPPKSATRFKSVCKSWCMIIKTRKFIEKHMQRAKPFIYFVTPSNPAPKANSFLFHSAVDGLILEVNSIQRYCRIRNHATTWNLVLPLPDSKRAYMTMSYLSSSEKYKVLNLQVRADAPSIFLDVLTVGVDVTWRPVEVPISCGNKRFVSSGTFDGVSYIMIYCHECCPPQMLAFQIEDERFVKIPMPQRVEVLCSSGRYAIKAIEFNKKFGLCCKFEEELHIWGLQDDEKAEWDEVKIVFLSSVVKQFSDIYKYIPYKIAGTEIFMMTHPMAWHFCYDFKSNKLLWDSKMSITIATSLVSLI</sequence>
<dbReference type="Pfam" id="PF00646">
    <property type="entry name" value="F-box"/>
    <property type="match status" value="1"/>
</dbReference>
<name>A0AAV3QRE8_LITER</name>
<proteinExistence type="predicted"/>
<feature type="domain" description="F-box" evidence="1">
    <location>
        <begin position="23"/>
        <end position="63"/>
    </location>
</feature>
<dbReference type="Pfam" id="PF08268">
    <property type="entry name" value="FBA_3"/>
    <property type="match status" value="1"/>
</dbReference>
<reference evidence="2 3" key="1">
    <citation type="submission" date="2024-01" db="EMBL/GenBank/DDBJ databases">
        <title>The complete chloroplast genome sequence of Lithospermum erythrorhizon: insights into the phylogenetic relationship among Boraginaceae species and the maternal lineages of purple gromwells.</title>
        <authorList>
            <person name="Okada T."/>
            <person name="Watanabe K."/>
        </authorList>
    </citation>
    <scope>NUCLEOTIDE SEQUENCE [LARGE SCALE GENOMIC DNA]</scope>
</reference>
<evidence type="ECO:0000313" key="3">
    <source>
        <dbReference type="Proteomes" id="UP001454036"/>
    </source>
</evidence>
<dbReference type="SUPFAM" id="SSF81383">
    <property type="entry name" value="F-box domain"/>
    <property type="match status" value="1"/>
</dbReference>
<accession>A0AAV3QRE8</accession>
<dbReference type="PANTHER" id="PTHR31111">
    <property type="entry name" value="BNAA05G37150D PROTEIN-RELATED"/>
    <property type="match status" value="1"/>
</dbReference>
<dbReference type="AlphaFoldDB" id="A0AAV3QRE8"/>
<dbReference type="NCBIfam" id="TIGR01640">
    <property type="entry name" value="F_box_assoc_1"/>
    <property type="match status" value="1"/>
</dbReference>
<dbReference type="EMBL" id="BAABME010022348">
    <property type="protein sequence ID" value="GAA0165591.1"/>
    <property type="molecule type" value="Genomic_DNA"/>
</dbReference>
<organism evidence="2 3">
    <name type="scientific">Lithospermum erythrorhizon</name>
    <name type="common">Purple gromwell</name>
    <name type="synonym">Lithospermum officinale var. erythrorhizon</name>
    <dbReference type="NCBI Taxonomy" id="34254"/>
    <lineage>
        <taxon>Eukaryota</taxon>
        <taxon>Viridiplantae</taxon>
        <taxon>Streptophyta</taxon>
        <taxon>Embryophyta</taxon>
        <taxon>Tracheophyta</taxon>
        <taxon>Spermatophyta</taxon>
        <taxon>Magnoliopsida</taxon>
        <taxon>eudicotyledons</taxon>
        <taxon>Gunneridae</taxon>
        <taxon>Pentapetalae</taxon>
        <taxon>asterids</taxon>
        <taxon>lamiids</taxon>
        <taxon>Boraginales</taxon>
        <taxon>Boraginaceae</taxon>
        <taxon>Boraginoideae</taxon>
        <taxon>Lithospermeae</taxon>
        <taxon>Lithospermum</taxon>
    </lineage>
</organism>
<dbReference type="SMART" id="SM00256">
    <property type="entry name" value="FBOX"/>
    <property type="match status" value="1"/>
</dbReference>
<evidence type="ECO:0000313" key="2">
    <source>
        <dbReference type="EMBL" id="GAA0165591.1"/>
    </source>
</evidence>
<keyword evidence="3" id="KW-1185">Reference proteome</keyword>
<dbReference type="InterPro" id="IPR001810">
    <property type="entry name" value="F-box_dom"/>
</dbReference>
<gene>
    <name evidence="2" type="ORF">LIER_40017</name>
</gene>
<dbReference type="InterPro" id="IPR036047">
    <property type="entry name" value="F-box-like_dom_sf"/>
</dbReference>
<dbReference type="CDD" id="cd22157">
    <property type="entry name" value="F-box_AtFBW1-like"/>
    <property type="match status" value="1"/>
</dbReference>